<gene>
    <name evidence="1" type="ORF">SAMN05421853_1273</name>
</gene>
<dbReference type="RefSeq" id="WP_093016051.1">
    <property type="nucleotide sequence ID" value="NZ_FOXV01000027.1"/>
</dbReference>
<evidence type="ECO:0000313" key="1">
    <source>
        <dbReference type="EMBL" id="SFQ70099.1"/>
    </source>
</evidence>
<evidence type="ECO:0000313" key="2">
    <source>
        <dbReference type="Proteomes" id="UP000243106"/>
    </source>
</evidence>
<sequence length="73" mass="8078">MAEYRLGSSPAVRTPGLVAWAINGYAFEDDRPTLLHIIKTAWPHLPDDAIHQLLSGAVPYTVEDETVIFSVED</sequence>
<dbReference type="AlphaFoldDB" id="A0A1I6AN75"/>
<keyword evidence="2" id="KW-1185">Reference proteome</keyword>
<dbReference type="EMBL" id="FOXV01000027">
    <property type="protein sequence ID" value="SFQ70099.1"/>
    <property type="molecule type" value="Genomic_DNA"/>
</dbReference>
<name>A0A1I6AN75_9RHOB</name>
<reference evidence="2" key="1">
    <citation type="submission" date="2016-10" db="EMBL/GenBank/DDBJ databases">
        <authorList>
            <person name="Varghese N."/>
            <person name="Submissions S."/>
        </authorList>
    </citation>
    <scope>NUCLEOTIDE SEQUENCE [LARGE SCALE GENOMIC DNA]</scope>
    <source>
        <strain evidence="2">JCM 10271</strain>
    </source>
</reference>
<organism evidence="1 2">
    <name type="scientific">Roseivivax halotolerans</name>
    <dbReference type="NCBI Taxonomy" id="93684"/>
    <lineage>
        <taxon>Bacteria</taxon>
        <taxon>Pseudomonadati</taxon>
        <taxon>Pseudomonadota</taxon>
        <taxon>Alphaproteobacteria</taxon>
        <taxon>Rhodobacterales</taxon>
        <taxon>Roseobacteraceae</taxon>
        <taxon>Roseivivax</taxon>
    </lineage>
</organism>
<dbReference type="Proteomes" id="UP000243106">
    <property type="component" value="Unassembled WGS sequence"/>
</dbReference>
<accession>A0A1I6AN75</accession>
<proteinExistence type="predicted"/>
<protein>
    <submittedName>
        <fullName evidence="1">Uncharacterized protein</fullName>
    </submittedName>
</protein>